<dbReference type="RefSeq" id="WP_200088639.1">
    <property type="nucleotide sequence ID" value="NZ_CP054706.1"/>
</dbReference>
<dbReference type="PROSITE" id="PS01124">
    <property type="entry name" value="HTH_ARAC_FAMILY_2"/>
    <property type="match status" value="1"/>
</dbReference>
<evidence type="ECO:0000256" key="4">
    <source>
        <dbReference type="PROSITE-ProRule" id="PRU00169"/>
    </source>
</evidence>
<keyword evidence="1" id="KW-0805">Transcription regulation</keyword>
<dbReference type="PROSITE" id="PS50110">
    <property type="entry name" value="RESPONSE_REGULATORY"/>
    <property type="match status" value="1"/>
</dbReference>
<organism evidence="7 8">
    <name type="scientific">Salicibibacter cibi</name>
    <dbReference type="NCBI Taxonomy" id="2743001"/>
    <lineage>
        <taxon>Bacteria</taxon>
        <taxon>Bacillati</taxon>
        <taxon>Bacillota</taxon>
        <taxon>Bacilli</taxon>
        <taxon>Bacillales</taxon>
        <taxon>Bacillaceae</taxon>
        <taxon>Salicibibacter</taxon>
    </lineage>
</organism>
<keyword evidence="3" id="KW-0804">Transcription</keyword>
<evidence type="ECO:0000256" key="1">
    <source>
        <dbReference type="ARBA" id="ARBA00023015"/>
    </source>
</evidence>
<evidence type="ECO:0000256" key="3">
    <source>
        <dbReference type="ARBA" id="ARBA00023163"/>
    </source>
</evidence>
<dbReference type="SMART" id="SM00342">
    <property type="entry name" value="HTH_ARAC"/>
    <property type="match status" value="1"/>
</dbReference>
<dbReference type="InterPro" id="IPR018062">
    <property type="entry name" value="HTH_AraC-typ_CS"/>
</dbReference>
<evidence type="ECO:0000313" key="8">
    <source>
        <dbReference type="Proteomes" id="UP000595349"/>
    </source>
</evidence>
<dbReference type="PANTHER" id="PTHR43280:SF2">
    <property type="entry name" value="HTH-TYPE TRANSCRIPTIONAL REGULATOR EXSA"/>
    <property type="match status" value="1"/>
</dbReference>
<name>A0A7T6Z9C3_9BACI</name>
<proteinExistence type="predicted"/>
<keyword evidence="2" id="KW-0238">DNA-binding</keyword>
<dbReference type="PROSITE" id="PS00041">
    <property type="entry name" value="HTH_ARAC_FAMILY_1"/>
    <property type="match status" value="1"/>
</dbReference>
<accession>A0A7T6Z9C3</accession>
<dbReference type="SUPFAM" id="SSF46689">
    <property type="entry name" value="Homeodomain-like"/>
    <property type="match status" value="1"/>
</dbReference>
<dbReference type="CDD" id="cd00156">
    <property type="entry name" value="REC"/>
    <property type="match status" value="1"/>
</dbReference>
<dbReference type="Gene3D" id="3.40.50.2300">
    <property type="match status" value="1"/>
</dbReference>
<evidence type="ECO:0000256" key="2">
    <source>
        <dbReference type="ARBA" id="ARBA00023125"/>
    </source>
</evidence>
<gene>
    <name evidence="7" type="ORF">HUG20_04775</name>
</gene>
<dbReference type="Pfam" id="PF12833">
    <property type="entry name" value="HTH_18"/>
    <property type="match status" value="1"/>
</dbReference>
<dbReference type="InterPro" id="IPR018060">
    <property type="entry name" value="HTH_AraC"/>
</dbReference>
<sequence length="479" mass="56343">MLIADRDKEEIRGIQWFISKYSMPITTIQTADSLSDFVAELENMSPDIVCMELEMMASDKWEVVKSYIPRAAQVMAMTAEPTFERAMQALELQIVDLWVKPLSPPRVKRGLQQAAEKLSLVNDRQVEQQDQVRYESLFIEDGAPYPFPMFLLKPENIGDLTRLRKFIEQFDFYYDPLVFSLSDRIALVFKHDYRDPMALSQRFLREWSLVADTPLAVVVHEQKQEVSLHQAYVKLRKGMEITFFTGYNQVLDVETVREWRVIDPFLTMEDQRKWVYMLEEGKGKEIKTWLYEEFFALEPPYPEPGLLRTRLTSILAQVRRFMDRNGIENQEMETYYKTIFDKILYSPVLYRIVQDMFLFINHLVQVRTFSSIGKTSAIERAVSYMEEQFADAGLTLTNVAMYVELSPSYLSHLLSKNYQRSFREILLSIRLQKAKEMLRFSDESIQNIAWATGFNNANYFSRVFKMHTGQAPRIYRHSD</sequence>
<feature type="domain" description="Response regulatory" evidence="6">
    <location>
        <begin position="1"/>
        <end position="115"/>
    </location>
</feature>
<dbReference type="AlphaFoldDB" id="A0A7T6Z9C3"/>
<evidence type="ECO:0000259" key="5">
    <source>
        <dbReference type="PROSITE" id="PS01124"/>
    </source>
</evidence>
<dbReference type="GO" id="GO:0043565">
    <property type="term" value="F:sequence-specific DNA binding"/>
    <property type="evidence" value="ECO:0007669"/>
    <property type="project" value="InterPro"/>
</dbReference>
<dbReference type="Proteomes" id="UP000595349">
    <property type="component" value="Chromosome"/>
</dbReference>
<dbReference type="KEGG" id="scib:HUG20_04775"/>
<evidence type="ECO:0000313" key="7">
    <source>
        <dbReference type="EMBL" id="QQK79269.1"/>
    </source>
</evidence>
<comment type="caution">
    <text evidence="4">Lacks conserved residue(s) required for the propagation of feature annotation.</text>
</comment>
<evidence type="ECO:0000259" key="6">
    <source>
        <dbReference type="PROSITE" id="PS50110"/>
    </source>
</evidence>
<protein>
    <submittedName>
        <fullName evidence="7">Helix-turn-helix domain-containing protein</fullName>
    </submittedName>
</protein>
<dbReference type="SUPFAM" id="SSF52172">
    <property type="entry name" value="CheY-like"/>
    <property type="match status" value="1"/>
</dbReference>
<dbReference type="InterPro" id="IPR011006">
    <property type="entry name" value="CheY-like_superfamily"/>
</dbReference>
<feature type="domain" description="HTH araC/xylS-type" evidence="5">
    <location>
        <begin position="379"/>
        <end position="478"/>
    </location>
</feature>
<keyword evidence="8" id="KW-1185">Reference proteome</keyword>
<dbReference type="InterPro" id="IPR001789">
    <property type="entry name" value="Sig_transdc_resp-reg_receiver"/>
</dbReference>
<dbReference type="PANTHER" id="PTHR43280">
    <property type="entry name" value="ARAC-FAMILY TRANSCRIPTIONAL REGULATOR"/>
    <property type="match status" value="1"/>
</dbReference>
<dbReference type="EMBL" id="CP054706">
    <property type="protein sequence ID" value="QQK79269.1"/>
    <property type="molecule type" value="Genomic_DNA"/>
</dbReference>
<dbReference type="GO" id="GO:0003700">
    <property type="term" value="F:DNA-binding transcription factor activity"/>
    <property type="evidence" value="ECO:0007669"/>
    <property type="project" value="InterPro"/>
</dbReference>
<dbReference type="InterPro" id="IPR009057">
    <property type="entry name" value="Homeodomain-like_sf"/>
</dbReference>
<dbReference type="Gene3D" id="1.10.10.60">
    <property type="entry name" value="Homeodomain-like"/>
    <property type="match status" value="2"/>
</dbReference>
<dbReference type="GO" id="GO:0000160">
    <property type="term" value="P:phosphorelay signal transduction system"/>
    <property type="evidence" value="ECO:0007669"/>
    <property type="project" value="InterPro"/>
</dbReference>
<reference evidence="7 8" key="1">
    <citation type="submission" date="2020-06" db="EMBL/GenBank/DDBJ databases">
        <title>Genomic analysis of Salicibibacter sp. NKC21-4.</title>
        <authorList>
            <person name="Oh Y.J."/>
        </authorList>
    </citation>
    <scope>NUCLEOTIDE SEQUENCE [LARGE SCALE GENOMIC DNA]</scope>
    <source>
        <strain evidence="7 8">NKC21-4</strain>
    </source>
</reference>